<evidence type="ECO:0000313" key="14">
    <source>
        <dbReference type="EMBL" id="ROT39641.1"/>
    </source>
</evidence>
<dbReference type="RefSeq" id="XP_028467447.1">
    <property type="nucleotide sequence ID" value="XM_028611531.1"/>
</dbReference>
<dbReference type="Pfam" id="PF00042">
    <property type="entry name" value="Globin"/>
    <property type="match status" value="1"/>
</dbReference>
<keyword evidence="7" id="KW-0520">NAD</keyword>
<accession>A0A3N2PYN0</accession>
<dbReference type="Gene3D" id="1.10.490.10">
    <property type="entry name" value="Globins"/>
    <property type="match status" value="1"/>
</dbReference>
<feature type="coiled-coil region" evidence="10">
    <location>
        <begin position="441"/>
        <end position="468"/>
    </location>
</feature>
<dbReference type="GO" id="GO:0071500">
    <property type="term" value="P:cellular response to nitrosative stress"/>
    <property type="evidence" value="ECO:0007669"/>
    <property type="project" value="TreeGrafter"/>
</dbReference>
<dbReference type="GO" id="GO:0008941">
    <property type="term" value="F:nitric oxide dioxygenase NAD(P)H activity"/>
    <property type="evidence" value="ECO:0007669"/>
    <property type="project" value="UniProtKB-EC"/>
</dbReference>
<dbReference type="InterPro" id="IPR039261">
    <property type="entry name" value="FNR_nucleotide-bd"/>
</dbReference>
<evidence type="ECO:0000256" key="1">
    <source>
        <dbReference type="ARBA" id="ARBA00006401"/>
    </source>
</evidence>
<evidence type="ECO:0000256" key="10">
    <source>
        <dbReference type="SAM" id="Coils"/>
    </source>
</evidence>
<dbReference type="SUPFAM" id="SSF63380">
    <property type="entry name" value="Riboflavin synthase domain-like"/>
    <property type="match status" value="1"/>
</dbReference>
<keyword evidence="6" id="KW-0408">Iron</keyword>
<dbReference type="GO" id="GO:0019825">
    <property type="term" value="F:oxygen binding"/>
    <property type="evidence" value="ECO:0007669"/>
    <property type="project" value="InterPro"/>
</dbReference>
<feature type="region of interest" description="Disordered" evidence="11">
    <location>
        <begin position="382"/>
        <end position="415"/>
    </location>
</feature>
<dbReference type="InterPro" id="IPR012292">
    <property type="entry name" value="Globin/Proto"/>
</dbReference>
<dbReference type="Proteomes" id="UP000272025">
    <property type="component" value="Unassembled WGS sequence"/>
</dbReference>
<dbReference type="SUPFAM" id="SSF46458">
    <property type="entry name" value="Globin-like"/>
    <property type="match status" value="1"/>
</dbReference>
<gene>
    <name evidence="14" type="ORF">SODALDRAFT_331750</name>
</gene>
<name>A0A3N2PYN0_SODAK</name>
<evidence type="ECO:0000256" key="5">
    <source>
        <dbReference type="ARBA" id="ARBA00022723"/>
    </source>
</evidence>
<dbReference type="OrthoDB" id="436496at2759"/>
<dbReference type="InterPro" id="IPR000971">
    <property type="entry name" value="Globin"/>
</dbReference>
<evidence type="ECO:0000256" key="7">
    <source>
        <dbReference type="ARBA" id="ARBA00023027"/>
    </source>
</evidence>
<evidence type="ECO:0000256" key="4">
    <source>
        <dbReference type="ARBA" id="ARBA00022617"/>
    </source>
</evidence>
<comment type="catalytic activity">
    <reaction evidence="9">
        <text>2 nitric oxide + NADPH + 2 O2 = 2 nitrate + NADP(+) + H(+)</text>
        <dbReference type="Rhea" id="RHEA:19465"/>
        <dbReference type="ChEBI" id="CHEBI:15378"/>
        <dbReference type="ChEBI" id="CHEBI:15379"/>
        <dbReference type="ChEBI" id="CHEBI:16480"/>
        <dbReference type="ChEBI" id="CHEBI:17632"/>
        <dbReference type="ChEBI" id="CHEBI:57783"/>
        <dbReference type="ChEBI" id="CHEBI:58349"/>
        <dbReference type="EC" id="1.14.12.17"/>
    </reaction>
</comment>
<proteinExistence type="inferred from homology"/>
<evidence type="ECO:0000256" key="11">
    <source>
        <dbReference type="SAM" id="MobiDB-lite"/>
    </source>
</evidence>
<dbReference type="EMBL" id="ML119053">
    <property type="protein sequence ID" value="ROT39641.1"/>
    <property type="molecule type" value="Genomic_DNA"/>
</dbReference>
<dbReference type="InterPro" id="IPR017927">
    <property type="entry name" value="FAD-bd_FR_type"/>
</dbReference>
<protein>
    <recommendedName>
        <fullName evidence="2">nitric oxide dioxygenase</fullName>
        <ecNumber evidence="2">1.14.12.17</ecNumber>
    </recommendedName>
</protein>
<keyword evidence="4" id="KW-0349">Heme</keyword>
<dbReference type="GeneID" id="39580009"/>
<dbReference type="CDD" id="cd08922">
    <property type="entry name" value="FHb-globin"/>
    <property type="match status" value="1"/>
</dbReference>
<dbReference type="InterPro" id="IPR009050">
    <property type="entry name" value="Globin-like_sf"/>
</dbReference>
<evidence type="ECO:0000256" key="8">
    <source>
        <dbReference type="ARBA" id="ARBA00048649"/>
    </source>
</evidence>
<evidence type="ECO:0000256" key="9">
    <source>
        <dbReference type="ARBA" id="ARBA00049433"/>
    </source>
</evidence>
<dbReference type="PROSITE" id="PS51384">
    <property type="entry name" value="FAD_FR"/>
    <property type="match status" value="1"/>
</dbReference>
<dbReference type="GO" id="GO:0046210">
    <property type="term" value="P:nitric oxide catabolic process"/>
    <property type="evidence" value="ECO:0007669"/>
    <property type="project" value="TreeGrafter"/>
</dbReference>
<comment type="similarity">
    <text evidence="1">In the C-terminal section; belongs to the flavoprotein pyridine nucleotide cytochrome reductase family.</text>
</comment>
<dbReference type="Gene3D" id="2.40.30.10">
    <property type="entry name" value="Translation factors"/>
    <property type="match status" value="1"/>
</dbReference>
<dbReference type="PANTHER" id="PTHR43396">
    <property type="entry name" value="FLAVOHEMOPROTEIN"/>
    <property type="match status" value="1"/>
</dbReference>
<sequence>MALTYKQSVLVRGSIPALREHGETIATLFYSNMLRGHPELKVLFNTANQATGRQPRALTSVILAFAANLHHTSELIPRLERVCNKHCSLGIHPEHYDVVGKYLLQAFAQVLGPAAWTPDLHAAWSRAYSVLARMLSGREAQLYRQFAADTATPHASTAHDPDAAAWTGWRPFTVDKRVDEAAGMVSFYLYPVDGRRLPLFRPGQYVSLRVQVPELDNQPQLRQYALSEAPRPEYYRITVKRDMGRLAAAAAAARGGSSAAAGGAGGKGGARASSIVNSGARGGDVRKFRPGVVSNLLLDEKWPGDAVELSHPAGDFWVDEDALEAGRSLPLVLLSAGIGAAPLMAMFNGSVTAVSPVPSRAGTPSSGGASVRERPISWVHWSAPSSSSSSPSSSSGLASPGGRRGTDGTDGTAPFQEHVRRVARERTQTAAHFFRSRVAEMDDLEAGKEETERELMALRMDLASLAEAPGRPLHLDHGAALYYVCGTEAFMEEAGRFLAERRVDRARVKFEWFTTGDPAEKVVV</sequence>
<keyword evidence="15" id="KW-1185">Reference proteome</keyword>
<comment type="catalytic activity">
    <reaction evidence="8">
        <text>2 nitric oxide + NADH + 2 O2 = 2 nitrate + NAD(+) + H(+)</text>
        <dbReference type="Rhea" id="RHEA:19469"/>
        <dbReference type="ChEBI" id="CHEBI:15378"/>
        <dbReference type="ChEBI" id="CHEBI:15379"/>
        <dbReference type="ChEBI" id="CHEBI:16480"/>
        <dbReference type="ChEBI" id="CHEBI:17632"/>
        <dbReference type="ChEBI" id="CHEBI:57540"/>
        <dbReference type="ChEBI" id="CHEBI:57945"/>
        <dbReference type="EC" id="1.14.12.17"/>
    </reaction>
</comment>
<keyword evidence="3" id="KW-0216">Detoxification</keyword>
<dbReference type="GO" id="GO:0046872">
    <property type="term" value="F:metal ion binding"/>
    <property type="evidence" value="ECO:0007669"/>
    <property type="project" value="UniProtKB-KW"/>
</dbReference>
<evidence type="ECO:0000256" key="6">
    <source>
        <dbReference type="ARBA" id="ARBA00023004"/>
    </source>
</evidence>
<evidence type="ECO:0000256" key="2">
    <source>
        <dbReference type="ARBA" id="ARBA00012229"/>
    </source>
</evidence>
<evidence type="ECO:0000256" key="3">
    <source>
        <dbReference type="ARBA" id="ARBA00022575"/>
    </source>
</evidence>
<dbReference type="PANTHER" id="PTHR43396:SF3">
    <property type="entry name" value="FLAVOHEMOPROTEIN"/>
    <property type="match status" value="1"/>
</dbReference>
<dbReference type="AlphaFoldDB" id="A0A3N2PYN0"/>
<keyword evidence="10" id="KW-0175">Coiled coil</keyword>
<dbReference type="Gene3D" id="3.40.50.80">
    <property type="entry name" value="Nucleotide-binding domain of ferredoxin-NADP reductase (FNR) module"/>
    <property type="match status" value="1"/>
</dbReference>
<organism evidence="14 15">
    <name type="scientific">Sodiomyces alkalinus (strain CBS 110278 / VKM F-3762 / F11)</name>
    <name type="common">Alkaliphilic filamentous fungus</name>
    <dbReference type="NCBI Taxonomy" id="1314773"/>
    <lineage>
        <taxon>Eukaryota</taxon>
        <taxon>Fungi</taxon>
        <taxon>Dikarya</taxon>
        <taxon>Ascomycota</taxon>
        <taxon>Pezizomycotina</taxon>
        <taxon>Sordariomycetes</taxon>
        <taxon>Hypocreomycetidae</taxon>
        <taxon>Glomerellales</taxon>
        <taxon>Plectosphaerellaceae</taxon>
        <taxon>Sodiomyces</taxon>
    </lineage>
</organism>
<evidence type="ECO:0000313" key="15">
    <source>
        <dbReference type="Proteomes" id="UP000272025"/>
    </source>
</evidence>
<dbReference type="InterPro" id="IPR017938">
    <property type="entry name" value="Riboflavin_synthase-like_b-brl"/>
</dbReference>
<dbReference type="GO" id="GO:0071949">
    <property type="term" value="F:FAD binding"/>
    <property type="evidence" value="ECO:0007669"/>
    <property type="project" value="TreeGrafter"/>
</dbReference>
<dbReference type="PROSITE" id="PS01033">
    <property type="entry name" value="GLOBIN"/>
    <property type="match status" value="1"/>
</dbReference>
<dbReference type="STRING" id="1314773.A0A3N2PYN0"/>
<feature type="domain" description="Globin" evidence="12">
    <location>
        <begin position="2"/>
        <end position="140"/>
    </location>
</feature>
<dbReference type="GO" id="GO:0020037">
    <property type="term" value="F:heme binding"/>
    <property type="evidence" value="ECO:0007669"/>
    <property type="project" value="InterPro"/>
</dbReference>
<dbReference type="SUPFAM" id="SSF52343">
    <property type="entry name" value="Ferredoxin reductase-like, C-terminal NADP-linked domain"/>
    <property type="match status" value="2"/>
</dbReference>
<keyword evidence="5" id="KW-0479">Metal-binding</keyword>
<evidence type="ECO:0000259" key="13">
    <source>
        <dbReference type="PROSITE" id="PS51384"/>
    </source>
</evidence>
<feature type="domain" description="FAD-binding FR-type" evidence="13">
    <location>
        <begin position="167"/>
        <end position="319"/>
    </location>
</feature>
<feature type="compositionally biased region" description="Low complexity" evidence="11">
    <location>
        <begin position="382"/>
        <end position="401"/>
    </location>
</feature>
<dbReference type="FunFam" id="1.10.490.10:FF:000003">
    <property type="entry name" value="Flavohemoprotein"/>
    <property type="match status" value="1"/>
</dbReference>
<evidence type="ECO:0000259" key="12">
    <source>
        <dbReference type="PROSITE" id="PS01033"/>
    </source>
</evidence>
<reference evidence="14 15" key="1">
    <citation type="journal article" date="2018" name="Mol. Ecol.">
        <title>The obligate alkalophilic soda-lake fungus Sodiomyces alkalinus has shifted to a protein diet.</title>
        <authorList>
            <person name="Grum-Grzhimaylo A.A."/>
            <person name="Falkoski D.L."/>
            <person name="van den Heuvel J."/>
            <person name="Valero-Jimenez C.A."/>
            <person name="Min B."/>
            <person name="Choi I.G."/>
            <person name="Lipzen A."/>
            <person name="Daum C.G."/>
            <person name="Aanen D.K."/>
            <person name="Tsang A."/>
            <person name="Henrissat B."/>
            <person name="Bilanenko E.N."/>
            <person name="de Vries R.P."/>
            <person name="van Kan J.A.L."/>
            <person name="Grigoriev I.V."/>
            <person name="Debets A.J.M."/>
        </authorList>
    </citation>
    <scope>NUCLEOTIDE SEQUENCE [LARGE SCALE GENOMIC DNA]</scope>
    <source>
        <strain evidence="14 15">F11</strain>
    </source>
</reference>
<dbReference type="GO" id="GO:0009636">
    <property type="term" value="P:response to toxic substance"/>
    <property type="evidence" value="ECO:0007669"/>
    <property type="project" value="UniProtKB-KW"/>
</dbReference>
<dbReference type="EC" id="1.14.12.17" evidence="2"/>